<dbReference type="PANTHER" id="PTHR42935">
    <property type="entry name" value="SLR0930 PROTEIN"/>
    <property type="match status" value="1"/>
</dbReference>
<dbReference type="SUPFAM" id="SSF52540">
    <property type="entry name" value="P-loop containing nucleoside triphosphate hydrolases"/>
    <property type="match status" value="1"/>
</dbReference>
<dbReference type="Gene3D" id="3.40.50.300">
    <property type="entry name" value="P-loop containing nucleotide triphosphate hydrolases"/>
    <property type="match status" value="1"/>
</dbReference>
<sequence length="253" mass="29709">MDWQRYEAAIFRARKESLKPVEEIDEIYFKDLLGLDRQKEALYQNTLNFIEGKEAHHSLLWGAKGCGKSSLVRAVFCELKHKNLRLVELCKDDLSFLVDIIDELRKESYKFIIFCDDLSFEENDNTYKFLKPLLDGSIEKIPSNILFYASSNRRHLLKEKQSDNDDVSFSNEDLHLGDSIDEKLSLSDRFGLWISFYQGNFDEYLNVVDFYFKDFKGDKKELHAKAKEFSMLRASRSGRTAKQFFIAFKDILK</sequence>
<name>A0A222MXA3_9BACT</name>
<keyword evidence="2" id="KW-1185">Reference proteome</keyword>
<dbReference type="Pfam" id="PF05673">
    <property type="entry name" value="DUF815"/>
    <property type="match status" value="1"/>
</dbReference>
<evidence type="ECO:0000313" key="1">
    <source>
        <dbReference type="EMBL" id="ASQ30451.1"/>
    </source>
</evidence>
<reference evidence="1 2" key="1">
    <citation type="submission" date="2017-07" db="EMBL/GenBank/DDBJ databases">
        <title>Analysis of two Campylobacter avium genomes and identification of a novel hippuricase gene.</title>
        <authorList>
            <person name="Miller W.G."/>
            <person name="Chapman M.H."/>
            <person name="Yee E."/>
            <person name="Revez J."/>
            <person name="Bono J.L."/>
            <person name="Rossi M."/>
        </authorList>
    </citation>
    <scope>NUCLEOTIDE SEQUENCE [LARGE SCALE GENOMIC DNA]</scope>
    <source>
        <strain evidence="1 2">LMG 24591</strain>
    </source>
</reference>
<evidence type="ECO:0000313" key="2">
    <source>
        <dbReference type="Proteomes" id="UP000201169"/>
    </source>
</evidence>
<organism evidence="1 2">
    <name type="scientific">Campylobacter avium LMG 24591</name>
    <dbReference type="NCBI Taxonomy" id="522484"/>
    <lineage>
        <taxon>Bacteria</taxon>
        <taxon>Pseudomonadati</taxon>
        <taxon>Campylobacterota</taxon>
        <taxon>Epsilonproteobacteria</taxon>
        <taxon>Campylobacterales</taxon>
        <taxon>Campylobacteraceae</taxon>
        <taxon>Campylobacter</taxon>
    </lineage>
</organism>
<dbReference type="InterPro" id="IPR008533">
    <property type="entry name" value="DUF815"/>
</dbReference>
<protein>
    <submittedName>
        <fullName evidence="1">ATPase (AAA+ superfamily, DUF815 domain)</fullName>
    </submittedName>
</protein>
<dbReference type="PANTHER" id="PTHR42935:SF1">
    <property type="entry name" value="SLR0930 PROTEIN"/>
    <property type="match status" value="1"/>
</dbReference>
<accession>A0A222MXA3</accession>
<proteinExistence type="predicted"/>
<dbReference type="AlphaFoldDB" id="A0A222MXA3"/>
<dbReference type="Proteomes" id="UP000201169">
    <property type="component" value="Chromosome"/>
</dbReference>
<dbReference type="EMBL" id="CP022347">
    <property type="protein sequence ID" value="ASQ30451.1"/>
    <property type="molecule type" value="Genomic_DNA"/>
</dbReference>
<dbReference type="KEGG" id="cavi:CAV_0785"/>
<dbReference type="InterPro" id="IPR027417">
    <property type="entry name" value="P-loop_NTPase"/>
</dbReference>
<dbReference type="RefSeq" id="WP_094325210.1">
    <property type="nucleotide sequence ID" value="NZ_CP022347.1"/>
</dbReference>
<dbReference type="CDD" id="cd00009">
    <property type="entry name" value="AAA"/>
    <property type="match status" value="1"/>
</dbReference>
<gene>
    <name evidence="1" type="ORF">CAV_0785</name>
</gene>
<dbReference type="OrthoDB" id="9812140at2"/>